<dbReference type="EMBL" id="BAAADD010000006">
    <property type="protein sequence ID" value="GAA0574281.1"/>
    <property type="molecule type" value="Genomic_DNA"/>
</dbReference>
<dbReference type="Proteomes" id="UP001499951">
    <property type="component" value="Unassembled WGS sequence"/>
</dbReference>
<comment type="caution">
    <text evidence="2">The sequence shown here is derived from an EMBL/GenBank/DDBJ whole genome shotgun (WGS) entry which is preliminary data.</text>
</comment>
<keyword evidence="3" id="KW-1185">Reference proteome</keyword>
<evidence type="ECO:0000313" key="2">
    <source>
        <dbReference type="EMBL" id="GAA0574281.1"/>
    </source>
</evidence>
<evidence type="ECO:0000256" key="1">
    <source>
        <dbReference type="SAM" id="MobiDB-lite"/>
    </source>
</evidence>
<accession>A0ABP3PSF8</accession>
<evidence type="ECO:0000313" key="3">
    <source>
        <dbReference type="Proteomes" id="UP001499951"/>
    </source>
</evidence>
<gene>
    <name evidence="2" type="ORF">GCM10008942_23750</name>
</gene>
<proteinExistence type="predicted"/>
<reference evidence="3" key="1">
    <citation type="journal article" date="2019" name="Int. J. Syst. Evol. Microbiol.">
        <title>The Global Catalogue of Microorganisms (GCM) 10K type strain sequencing project: providing services to taxonomists for standard genome sequencing and annotation.</title>
        <authorList>
            <consortium name="The Broad Institute Genomics Platform"/>
            <consortium name="The Broad Institute Genome Sequencing Center for Infectious Disease"/>
            <person name="Wu L."/>
            <person name="Ma J."/>
        </authorList>
    </citation>
    <scope>NUCLEOTIDE SEQUENCE [LARGE SCALE GENOMIC DNA]</scope>
    <source>
        <strain evidence="3">JCM 15089</strain>
    </source>
</reference>
<protein>
    <submittedName>
        <fullName evidence="2">Uncharacterized protein</fullName>
    </submittedName>
</protein>
<feature type="region of interest" description="Disordered" evidence="1">
    <location>
        <begin position="30"/>
        <end position="80"/>
    </location>
</feature>
<sequence length="96" mass="10269">MIKAAVAAEQAGAVDQIDRQIGIGKFARDQGRVVHAQGRRDRGHKPGILDPEKGSGIGRHQQADVDTEAAEGYRKGTGNVGEASGFGQRISFCRRK</sequence>
<organism evidence="2 3">
    <name type="scientific">Rhizomicrobium electricum</name>
    <dbReference type="NCBI Taxonomy" id="480070"/>
    <lineage>
        <taxon>Bacteria</taxon>
        <taxon>Pseudomonadati</taxon>
        <taxon>Pseudomonadota</taxon>
        <taxon>Alphaproteobacteria</taxon>
        <taxon>Micropepsales</taxon>
        <taxon>Micropepsaceae</taxon>
        <taxon>Rhizomicrobium</taxon>
    </lineage>
</organism>
<name>A0ABP3PSF8_9PROT</name>